<sequence>MIGKASEIKFQHVYDRQTRFEEQMELWNLSNPNAEVIRVEFSTNYDHSDSATLVHALIIYKEANTHE</sequence>
<protein>
    <recommendedName>
        <fullName evidence="3">Sporulation protein Cse60</fullName>
    </recommendedName>
</protein>
<reference evidence="1 2" key="1">
    <citation type="submission" date="2024-02" db="EMBL/GenBank/DDBJ databases">
        <title>A nitrogen-fixing paenibacillus bacterium.</title>
        <authorList>
            <person name="Zhang W.L."/>
            <person name="Chen S.F."/>
        </authorList>
    </citation>
    <scope>NUCLEOTIDE SEQUENCE [LARGE SCALE GENOMIC DNA]</scope>
    <source>
        <strain evidence="1 2">M1</strain>
    </source>
</reference>
<name>A0ABU7VNN1_9BACL</name>
<organism evidence="1 2">
    <name type="scientific">Paenibacillus haidiansis</name>
    <dbReference type="NCBI Taxonomy" id="1574488"/>
    <lineage>
        <taxon>Bacteria</taxon>
        <taxon>Bacillati</taxon>
        <taxon>Bacillota</taxon>
        <taxon>Bacilli</taxon>
        <taxon>Bacillales</taxon>
        <taxon>Paenibacillaceae</taxon>
        <taxon>Paenibacillus</taxon>
    </lineage>
</organism>
<comment type="caution">
    <text evidence="1">The sequence shown here is derived from an EMBL/GenBank/DDBJ whole genome shotgun (WGS) entry which is preliminary data.</text>
</comment>
<keyword evidence="2" id="KW-1185">Reference proteome</keyword>
<evidence type="ECO:0008006" key="3">
    <source>
        <dbReference type="Google" id="ProtNLM"/>
    </source>
</evidence>
<proteinExistence type="predicted"/>
<evidence type="ECO:0000313" key="1">
    <source>
        <dbReference type="EMBL" id="MEF2965070.1"/>
    </source>
</evidence>
<dbReference type="EMBL" id="JAZHPZ010000002">
    <property type="protein sequence ID" value="MEF2965070.1"/>
    <property type="molecule type" value="Genomic_DNA"/>
</dbReference>
<gene>
    <name evidence="1" type="ORF">V3851_04435</name>
</gene>
<dbReference type="Proteomes" id="UP001306950">
    <property type="component" value="Unassembled WGS sequence"/>
</dbReference>
<accession>A0ABU7VNN1</accession>
<evidence type="ECO:0000313" key="2">
    <source>
        <dbReference type="Proteomes" id="UP001306950"/>
    </source>
</evidence>
<dbReference type="RefSeq" id="WP_331845312.1">
    <property type="nucleotide sequence ID" value="NZ_JAZHPZ010000002.1"/>
</dbReference>